<keyword evidence="4 8" id="KW-0812">Transmembrane</keyword>
<dbReference type="GO" id="GO:0008519">
    <property type="term" value="F:ammonium channel activity"/>
    <property type="evidence" value="ECO:0007669"/>
    <property type="project" value="InterPro"/>
</dbReference>
<dbReference type="EMBL" id="MBFS01002830">
    <property type="protein sequence ID" value="PVU91953.1"/>
    <property type="molecule type" value="Genomic_DNA"/>
</dbReference>
<dbReference type="PANTHER" id="PTHR43029:SF10">
    <property type="entry name" value="AMMONIUM TRANSPORTER MEP2"/>
    <property type="match status" value="1"/>
</dbReference>
<comment type="subcellular location">
    <subcellularLocation>
        <location evidence="8">Cell membrane</location>
        <topology evidence="8">Multi-pass membrane protein</topology>
    </subcellularLocation>
    <subcellularLocation>
        <location evidence="1">Membrane</location>
        <topology evidence="1">Multi-pass membrane protein</topology>
    </subcellularLocation>
</comment>
<proteinExistence type="inferred from homology"/>
<evidence type="ECO:0000256" key="6">
    <source>
        <dbReference type="ARBA" id="ARBA00023136"/>
    </source>
</evidence>
<dbReference type="NCBIfam" id="TIGR00836">
    <property type="entry name" value="amt"/>
    <property type="match status" value="1"/>
</dbReference>
<keyword evidence="5 8" id="KW-1133">Transmembrane helix</keyword>
<protein>
    <recommendedName>
        <fullName evidence="8">Ammonium transporter</fullName>
    </recommendedName>
</protein>
<feature type="transmembrane region" description="Helical" evidence="8">
    <location>
        <begin position="108"/>
        <end position="128"/>
    </location>
</feature>
<dbReference type="PANTHER" id="PTHR43029">
    <property type="entry name" value="AMMONIUM TRANSPORTER MEP2"/>
    <property type="match status" value="1"/>
</dbReference>
<feature type="transmembrane region" description="Helical" evidence="8">
    <location>
        <begin position="270"/>
        <end position="287"/>
    </location>
</feature>
<reference evidence="10 11" key="1">
    <citation type="journal article" date="2018" name="MBio">
        <title>Comparative Genomics Reveals the Core Gene Toolbox for the Fungus-Insect Symbiosis.</title>
        <authorList>
            <person name="Wang Y."/>
            <person name="Stata M."/>
            <person name="Wang W."/>
            <person name="Stajich J.E."/>
            <person name="White M.M."/>
            <person name="Moncalvo J.M."/>
        </authorList>
    </citation>
    <scope>NUCLEOTIDE SEQUENCE [LARGE SCALE GENOMIC DNA]</scope>
    <source>
        <strain evidence="10 11">SC-DP-2</strain>
    </source>
</reference>
<dbReference type="Pfam" id="PF00909">
    <property type="entry name" value="Ammonium_transp"/>
    <property type="match status" value="1"/>
</dbReference>
<feature type="transmembrane region" description="Helical" evidence="8">
    <location>
        <begin position="20"/>
        <end position="42"/>
    </location>
</feature>
<dbReference type="Proteomes" id="UP000245609">
    <property type="component" value="Unassembled WGS sequence"/>
</dbReference>
<dbReference type="OrthoDB" id="534912at2759"/>
<dbReference type="AlphaFoldDB" id="A0A2T9YI01"/>
<evidence type="ECO:0000256" key="7">
    <source>
        <dbReference type="ARBA" id="ARBA00023177"/>
    </source>
</evidence>
<gene>
    <name evidence="10" type="ORF">BB560_006090</name>
</gene>
<evidence type="ECO:0000259" key="9">
    <source>
        <dbReference type="Pfam" id="PF00909"/>
    </source>
</evidence>
<evidence type="ECO:0000256" key="4">
    <source>
        <dbReference type="ARBA" id="ARBA00022692"/>
    </source>
</evidence>
<feature type="transmembrane region" description="Helical" evidence="8">
    <location>
        <begin position="176"/>
        <end position="195"/>
    </location>
</feature>
<keyword evidence="3 8" id="KW-0813">Transport</keyword>
<dbReference type="InterPro" id="IPR029020">
    <property type="entry name" value="Ammonium/urea_transptr"/>
</dbReference>
<evidence type="ECO:0000313" key="10">
    <source>
        <dbReference type="EMBL" id="PVU91953.1"/>
    </source>
</evidence>
<evidence type="ECO:0000256" key="5">
    <source>
        <dbReference type="ARBA" id="ARBA00022989"/>
    </source>
</evidence>
<keyword evidence="6 8" id="KW-0472">Membrane</keyword>
<feature type="transmembrane region" description="Helical" evidence="8">
    <location>
        <begin position="135"/>
        <end position="156"/>
    </location>
</feature>
<dbReference type="Gene3D" id="1.10.3430.10">
    <property type="entry name" value="Ammonium transporter AmtB like domains"/>
    <property type="match status" value="1"/>
</dbReference>
<evidence type="ECO:0000313" key="11">
    <source>
        <dbReference type="Proteomes" id="UP000245609"/>
    </source>
</evidence>
<feature type="transmembrane region" description="Helical" evidence="8">
    <location>
        <begin position="323"/>
        <end position="343"/>
    </location>
</feature>
<comment type="similarity">
    <text evidence="2 8">Belongs to the ammonia transporter channel (TC 1.A.11.2) family.</text>
</comment>
<dbReference type="InterPro" id="IPR024041">
    <property type="entry name" value="NH4_transpt_AmtB-like_dom"/>
</dbReference>
<feature type="transmembrane region" description="Helical" evidence="8">
    <location>
        <begin position="49"/>
        <end position="74"/>
    </location>
</feature>
<evidence type="ECO:0000256" key="1">
    <source>
        <dbReference type="ARBA" id="ARBA00004141"/>
    </source>
</evidence>
<feature type="transmembrane region" description="Helical" evidence="8">
    <location>
        <begin position="207"/>
        <end position="226"/>
    </location>
</feature>
<dbReference type="GO" id="GO:0005886">
    <property type="term" value="C:plasma membrane"/>
    <property type="evidence" value="ECO:0007669"/>
    <property type="project" value="UniProtKB-SubCell"/>
</dbReference>
<feature type="transmembrane region" description="Helical" evidence="8">
    <location>
        <begin position="238"/>
        <end position="258"/>
    </location>
</feature>
<name>A0A2T9YI01_9FUNG</name>
<dbReference type="SUPFAM" id="SSF111352">
    <property type="entry name" value="Ammonium transporter"/>
    <property type="match status" value="1"/>
</dbReference>
<accession>A0A2T9YI01</accession>
<evidence type="ECO:0000256" key="2">
    <source>
        <dbReference type="ARBA" id="ARBA00005887"/>
    </source>
</evidence>
<feature type="domain" description="Ammonium transporter AmtB-like" evidence="9">
    <location>
        <begin position="19"/>
        <end position="419"/>
    </location>
</feature>
<keyword evidence="11" id="KW-1185">Reference proteome</keyword>
<sequence>MEDLLKRQVTSTIDTGDTAFVLICTMLIMIMVPAIGLFYSGLSHSKNALYLIMLGVLSFSIVSIQWVLFGYSLIFSNSSNSFIGNLKNALFINVGSGPSSIAPSIPELVFSIFQCMFATITPAIALGSACHRINIIPLCIFIFAWTTFAYDPIAYWNWSQNGWLAKLGSLDFAGGTVIHITSGFTALTLSLYFKFKCGYSPESHKPRDIMSVFLGTLIVWFGWYGFNCGSALSADARSAHAFVTTNTSAVFGGITMVALKYFPNRGKCSIVDFCVGVFSGLIGVTPACGYVNIWASIIIGVVSPICCFMAFRIKTFFSFNDEFDVFATHAVSGIVGSILTGIFSSKKVADYNSWKIQGGWIDHNWKQVPIQLAAISTSALWSVVWTLIIVLAIEYLTPFKFLATKDDLVVGADDCALGESLYGYIECSKYERDPVILDLDFSNKLSETSDGGETV</sequence>
<comment type="caution">
    <text evidence="10">The sequence shown here is derived from an EMBL/GenBank/DDBJ whole genome shotgun (WGS) entry which is preliminary data.</text>
</comment>
<dbReference type="InterPro" id="IPR001905">
    <property type="entry name" value="Ammonium_transpt"/>
</dbReference>
<evidence type="ECO:0000256" key="3">
    <source>
        <dbReference type="ARBA" id="ARBA00022448"/>
    </source>
</evidence>
<organism evidence="10 11">
    <name type="scientific">Smittium megazygosporum</name>
    <dbReference type="NCBI Taxonomy" id="133381"/>
    <lineage>
        <taxon>Eukaryota</taxon>
        <taxon>Fungi</taxon>
        <taxon>Fungi incertae sedis</taxon>
        <taxon>Zoopagomycota</taxon>
        <taxon>Kickxellomycotina</taxon>
        <taxon>Harpellomycetes</taxon>
        <taxon>Harpellales</taxon>
        <taxon>Legeriomycetaceae</taxon>
        <taxon>Smittium</taxon>
    </lineage>
</organism>
<evidence type="ECO:0000256" key="8">
    <source>
        <dbReference type="RuleBase" id="RU362002"/>
    </source>
</evidence>
<dbReference type="STRING" id="133381.A0A2T9YI01"/>
<feature type="transmembrane region" description="Helical" evidence="8">
    <location>
        <begin position="370"/>
        <end position="393"/>
    </location>
</feature>
<feature type="transmembrane region" description="Helical" evidence="8">
    <location>
        <begin position="293"/>
        <end position="311"/>
    </location>
</feature>
<keyword evidence="7 8" id="KW-0924">Ammonia transport</keyword>